<dbReference type="Proteomes" id="UP000637578">
    <property type="component" value="Unassembled WGS sequence"/>
</dbReference>
<dbReference type="AlphaFoldDB" id="A0A8J3CGK1"/>
<gene>
    <name evidence="1" type="ORF">GCM10012275_40270</name>
</gene>
<accession>A0A8J3CGK1</accession>
<reference evidence="1" key="1">
    <citation type="journal article" date="2014" name="Int. J. Syst. Evol. Microbiol.">
        <title>Complete genome sequence of Corynebacterium casei LMG S-19264T (=DSM 44701T), isolated from a smear-ripened cheese.</title>
        <authorList>
            <consortium name="US DOE Joint Genome Institute (JGI-PGF)"/>
            <person name="Walter F."/>
            <person name="Albersmeier A."/>
            <person name="Kalinowski J."/>
            <person name="Ruckert C."/>
        </authorList>
    </citation>
    <scope>NUCLEOTIDE SEQUENCE</scope>
    <source>
        <strain evidence="1">CGMCC 4.5737</strain>
    </source>
</reference>
<comment type="caution">
    <text evidence="1">The sequence shown here is derived from an EMBL/GenBank/DDBJ whole genome shotgun (WGS) entry which is preliminary data.</text>
</comment>
<dbReference type="EMBL" id="BMMK01000019">
    <property type="protein sequence ID" value="GGM65658.1"/>
    <property type="molecule type" value="Genomic_DNA"/>
</dbReference>
<dbReference type="RefSeq" id="WP_189059925.1">
    <property type="nucleotide sequence ID" value="NZ_BMMK01000019.1"/>
</dbReference>
<organism evidence="1 2">
    <name type="scientific">Longimycelium tulufanense</name>
    <dbReference type="NCBI Taxonomy" id="907463"/>
    <lineage>
        <taxon>Bacteria</taxon>
        <taxon>Bacillati</taxon>
        <taxon>Actinomycetota</taxon>
        <taxon>Actinomycetes</taxon>
        <taxon>Pseudonocardiales</taxon>
        <taxon>Pseudonocardiaceae</taxon>
        <taxon>Longimycelium</taxon>
    </lineage>
</organism>
<reference evidence="1" key="2">
    <citation type="submission" date="2020-09" db="EMBL/GenBank/DDBJ databases">
        <authorList>
            <person name="Sun Q."/>
            <person name="Zhou Y."/>
        </authorList>
    </citation>
    <scope>NUCLEOTIDE SEQUENCE</scope>
    <source>
        <strain evidence="1">CGMCC 4.5737</strain>
    </source>
</reference>
<name>A0A8J3CGK1_9PSEU</name>
<evidence type="ECO:0000313" key="2">
    <source>
        <dbReference type="Proteomes" id="UP000637578"/>
    </source>
</evidence>
<evidence type="ECO:0000313" key="1">
    <source>
        <dbReference type="EMBL" id="GGM65658.1"/>
    </source>
</evidence>
<keyword evidence="2" id="KW-1185">Reference proteome</keyword>
<protein>
    <submittedName>
        <fullName evidence="1">Uncharacterized protein</fullName>
    </submittedName>
</protein>
<proteinExistence type="predicted"/>
<sequence>MTGVTVPLGGVVADPRRVRYAVTAVAGDRVRLCYWQEDGPGARHAVLVRGQPVVLAGQSVLISEVLFSADRPPRVVLGPTRLSSTARTPL</sequence>